<reference evidence="9" key="1">
    <citation type="submission" date="2023-06" db="EMBL/GenBank/DDBJ databases">
        <authorList>
            <person name="Noh H."/>
        </authorList>
    </citation>
    <scope>NUCLEOTIDE SEQUENCE</scope>
    <source>
        <strain evidence="9">DUCC20226</strain>
    </source>
</reference>
<dbReference type="PROSITE" id="PS50850">
    <property type="entry name" value="MFS"/>
    <property type="match status" value="1"/>
</dbReference>
<comment type="subcellular location">
    <subcellularLocation>
        <location evidence="1">Membrane</location>
        <topology evidence="1">Multi-pass membrane protein</topology>
    </subcellularLocation>
</comment>
<dbReference type="PROSITE" id="PS00216">
    <property type="entry name" value="SUGAR_TRANSPORT_1"/>
    <property type="match status" value="1"/>
</dbReference>
<keyword evidence="3 7" id="KW-0812">Transmembrane</keyword>
<feature type="transmembrane region" description="Helical" evidence="7">
    <location>
        <begin position="333"/>
        <end position="353"/>
    </location>
</feature>
<dbReference type="PANTHER" id="PTHR23502">
    <property type="entry name" value="MAJOR FACILITATOR SUPERFAMILY"/>
    <property type="match status" value="1"/>
</dbReference>
<evidence type="ECO:0000256" key="5">
    <source>
        <dbReference type="ARBA" id="ARBA00023136"/>
    </source>
</evidence>
<dbReference type="InterPro" id="IPR020846">
    <property type="entry name" value="MFS_dom"/>
</dbReference>
<keyword evidence="4 7" id="KW-1133">Transmembrane helix</keyword>
<dbReference type="Pfam" id="PF07690">
    <property type="entry name" value="MFS_1"/>
    <property type="match status" value="1"/>
</dbReference>
<name>A0AAD9SHY9_PHOAM</name>
<keyword evidence="5 7" id="KW-0472">Membrane</keyword>
<evidence type="ECO:0000256" key="3">
    <source>
        <dbReference type="ARBA" id="ARBA00022692"/>
    </source>
</evidence>
<dbReference type="GO" id="GO:0140115">
    <property type="term" value="P:export across plasma membrane"/>
    <property type="evidence" value="ECO:0007669"/>
    <property type="project" value="UniProtKB-ARBA"/>
</dbReference>
<dbReference type="PANTHER" id="PTHR23502:SF51">
    <property type="entry name" value="QUINIDINE RESISTANCE PROTEIN 1-RELATED"/>
    <property type="match status" value="1"/>
</dbReference>
<evidence type="ECO:0000256" key="2">
    <source>
        <dbReference type="ARBA" id="ARBA00022448"/>
    </source>
</evidence>
<evidence type="ECO:0000256" key="4">
    <source>
        <dbReference type="ARBA" id="ARBA00022989"/>
    </source>
</evidence>
<dbReference type="EMBL" id="JAUJFL010000002">
    <property type="protein sequence ID" value="KAK2609960.1"/>
    <property type="molecule type" value="Genomic_DNA"/>
</dbReference>
<feature type="domain" description="Major facilitator superfamily (MFS) profile" evidence="8">
    <location>
        <begin position="58"/>
        <end position="483"/>
    </location>
</feature>
<accession>A0AAD9SHY9</accession>
<organism evidence="9 10">
    <name type="scientific">Phomopsis amygdali</name>
    <name type="common">Fusicoccum amygdali</name>
    <dbReference type="NCBI Taxonomy" id="1214568"/>
    <lineage>
        <taxon>Eukaryota</taxon>
        <taxon>Fungi</taxon>
        <taxon>Dikarya</taxon>
        <taxon>Ascomycota</taxon>
        <taxon>Pezizomycotina</taxon>
        <taxon>Sordariomycetes</taxon>
        <taxon>Sordariomycetidae</taxon>
        <taxon>Diaporthales</taxon>
        <taxon>Diaporthaceae</taxon>
        <taxon>Diaporthe</taxon>
    </lineage>
</organism>
<sequence>MPTIPFLNIAYSWARNFYPETLKIARTMPPLAEPAQIPSHVDEVSKYSEFSHVQKRYIIGLAAFAGWFSSVSSFIYFPAIPAIAHDLDQSIERINLTVTSYLIVSGIFPSITGNAADRFGRRPVFLVALTIYLLANIGLALQSDFGLLFFLRMVQSAGISGTFSVTYGVLSDLFTPAERGGYAGVISFFLNTPPSIGPLLSGLLLLRWSWRSIFWFLSAATPCCLIPIAIFLPETNRSIVGNGIIRAHGINRPFLSCLVPTVATKPAITAPDKKKQTTASVNSLASIKLLRSPGTAFMMASYGVGYATYSCLQASLSSLFLEIYEISGLASGLIYIPFGVACALSAFATGRLLDRNFRKTAAEIGLPITRNKADNLLMFPIEKARLRTAQVSMVGPLVTQFFIGLTLQTMFTALSTLLVDVNQEYPSTAQAGCNLIRCEMAAGYLAALDPLLRAINPGWTFLLFALILLMSSIMLFILKWKGLQWRQQNLGANLGDYPDRGAVTAEDGLGLESLGNESNPSSKQEEEARITRKNG</sequence>
<feature type="transmembrane region" description="Helical" evidence="7">
    <location>
        <begin position="393"/>
        <end position="418"/>
    </location>
</feature>
<evidence type="ECO:0000259" key="8">
    <source>
        <dbReference type="PROSITE" id="PS50850"/>
    </source>
</evidence>
<keyword evidence="2" id="KW-0813">Transport</keyword>
<dbReference type="AlphaFoldDB" id="A0AAD9SHY9"/>
<feature type="transmembrane region" description="Helical" evidence="7">
    <location>
        <begin position="182"/>
        <end position="206"/>
    </location>
</feature>
<dbReference type="Proteomes" id="UP001265746">
    <property type="component" value="Unassembled WGS sequence"/>
</dbReference>
<dbReference type="InterPro" id="IPR036259">
    <property type="entry name" value="MFS_trans_sf"/>
</dbReference>
<feature type="region of interest" description="Disordered" evidence="6">
    <location>
        <begin position="508"/>
        <end position="535"/>
    </location>
</feature>
<feature type="compositionally biased region" description="Basic and acidic residues" evidence="6">
    <location>
        <begin position="523"/>
        <end position="535"/>
    </location>
</feature>
<dbReference type="GO" id="GO:0022857">
    <property type="term" value="F:transmembrane transporter activity"/>
    <property type="evidence" value="ECO:0007669"/>
    <property type="project" value="InterPro"/>
</dbReference>
<evidence type="ECO:0000313" key="9">
    <source>
        <dbReference type="EMBL" id="KAK2609960.1"/>
    </source>
</evidence>
<keyword evidence="10" id="KW-1185">Reference proteome</keyword>
<protein>
    <recommendedName>
        <fullName evidence="8">Major facilitator superfamily (MFS) profile domain-containing protein</fullName>
    </recommendedName>
</protein>
<feature type="transmembrane region" description="Helical" evidence="7">
    <location>
        <begin position="458"/>
        <end position="478"/>
    </location>
</feature>
<evidence type="ECO:0000313" key="10">
    <source>
        <dbReference type="Proteomes" id="UP001265746"/>
    </source>
</evidence>
<feature type="transmembrane region" description="Helical" evidence="7">
    <location>
        <begin position="212"/>
        <end position="232"/>
    </location>
</feature>
<feature type="transmembrane region" description="Helical" evidence="7">
    <location>
        <begin position="57"/>
        <end position="78"/>
    </location>
</feature>
<proteinExistence type="predicted"/>
<evidence type="ECO:0000256" key="1">
    <source>
        <dbReference type="ARBA" id="ARBA00004141"/>
    </source>
</evidence>
<dbReference type="GO" id="GO:0005886">
    <property type="term" value="C:plasma membrane"/>
    <property type="evidence" value="ECO:0007669"/>
    <property type="project" value="TreeGrafter"/>
</dbReference>
<dbReference type="Gene3D" id="1.20.1250.20">
    <property type="entry name" value="MFS general substrate transporter like domains"/>
    <property type="match status" value="1"/>
</dbReference>
<feature type="transmembrane region" description="Helical" evidence="7">
    <location>
        <begin position="123"/>
        <end position="141"/>
    </location>
</feature>
<gene>
    <name evidence="9" type="ORF">N8I77_003425</name>
</gene>
<evidence type="ECO:0000256" key="7">
    <source>
        <dbReference type="SAM" id="Phobius"/>
    </source>
</evidence>
<feature type="transmembrane region" description="Helical" evidence="7">
    <location>
        <begin position="98"/>
        <end position="116"/>
    </location>
</feature>
<dbReference type="InterPro" id="IPR011701">
    <property type="entry name" value="MFS"/>
</dbReference>
<comment type="caution">
    <text evidence="9">The sequence shown here is derived from an EMBL/GenBank/DDBJ whole genome shotgun (WGS) entry which is preliminary data.</text>
</comment>
<dbReference type="GO" id="GO:0042908">
    <property type="term" value="P:xenobiotic transport"/>
    <property type="evidence" value="ECO:0007669"/>
    <property type="project" value="UniProtKB-ARBA"/>
</dbReference>
<dbReference type="SUPFAM" id="SSF103473">
    <property type="entry name" value="MFS general substrate transporter"/>
    <property type="match status" value="1"/>
</dbReference>
<dbReference type="InterPro" id="IPR005829">
    <property type="entry name" value="Sugar_transporter_CS"/>
</dbReference>
<evidence type="ECO:0000256" key="6">
    <source>
        <dbReference type="SAM" id="MobiDB-lite"/>
    </source>
</evidence>